<dbReference type="GO" id="GO:0016747">
    <property type="term" value="F:acyltransferase activity, transferring groups other than amino-acyl groups"/>
    <property type="evidence" value="ECO:0007669"/>
    <property type="project" value="InterPro"/>
</dbReference>
<feature type="transmembrane region" description="Helical" evidence="1">
    <location>
        <begin position="50"/>
        <end position="69"/>
    </location>
</feature>
<feature type="transmembrane region" description="Helical" evidence="1">
    <location>
        <begin position="186"/>
        <end position="206"/>
    </location>
</feature>
<keyword evidence="1" id="KW-0812">Transmembrane</keyword>
<feature type="transmembrane region" description="Helical" evidence="1">
    <location>
        <begin position="137"/>
        <end position="155"/>
    </location>
</feature>
<keyword evidence="1" id="KW-1133">Transmembrane helix</keyword>
<proteinExistence type="predicted"/>
<dbReference type="AlphaFoldDB" id="A0A6J7NQ17"/>
<dbReference type="InterPro" id="IPR050879">
    <property type="entry name" value="Acyltransferase_3"/>
</dbReference>
<feature type="transmembrane region" description="Helical" evidence="1">
    <location>
        <begin position="309"/>
        <end position="327"/>
    </location>
</feature>
<name>A0A6J7NQ17_9ZZZZ</name>
<reference evidence="3" key="1">
    <citation type="submission" date="2020-05" db="EMBL/GenBank/DDBJ databases">
        <authorList>
            <person name="Chiriac C."/>
            <person name="Salcher M."/>
            <person name="Ghai R."/>
            <person name="Kavagutti S V."/>
        </authorList>
    </citation>
    <scope>NUCLEOTIDE SEQUENCE</scope>
</reference>
<dbReference type="GO" id="GO:0000271">
    <property type="term" value="P:polysaccharide biosynthetic process"/>
    <property type="evidence" value="ECO:0007669"/>
    <property type="project" value="TreeGrafter"/>
</dbReference>
<feature type="transmembrane region" description="Helical" evidence="1">
    <location>
        <begin position="90"/>
        <end position="108"/>
    </location>
</feature>
<feature type="transmembrane region" description="Helical" evidence="1">
    <location>
        <begin position="243"/>
        <end position="265"/>
    </location>
</feature>
<dbReference type="Pfam" id="PF01757">
    <property type="entry name" value="Acyl_transf_3"/>
    <property type="match status" value="1"/>
</dbReference>
<evidence type="ECO:0000313" key="3">
    <source>
        <dbReference type="EMBL" id="CAB4992869.1"/>
    </source>
</evidence>
<feature type="domain" description="Acyltransferase 3" evidence="2">
    <location>
        <begin position="10"/>
        <end position="321"/>
    </location>
</feature>
<feature type="transmembrane region" description="Helical" evidence="1">
    <location>
        <begin position="12"/>
        <end position="30"/>
    </location>
</feature>
<organism evidence="3">
    <name type="scientific">freshwater metagenome</name>
    <dbReference type="NCBI Taxonomy" id="449393"/>
    <lineage>
        <taxon>unclassified sequences</taxon>
        <taxon>metagenomes</taxon>
        <taxon>ecological metagenomes</taxon>
    </lineage>
</organism>
<evidence type="ECO:0000256" key="1">
    <source>
        <dbReference type="SAM" id="Phobius"/>
    </source>
</evidence>
<dbReference type="GO" id="GO:0016020">
    <property type="term" value="C:membrane"/>
    <property type="evidence" value="ECO:0007669"/>
    <property type="project" value="TreeGrafter"/>
</dbReference>
<dbReference type="PANTHER" id="PTHR23028">
    <property type="entry name" value="ACETYLTRANSFERASE"/>
    <property type="match status" value="1"/>
</dbReference>
<dbReference type="EMBL" id="CAFBOU010000050">
    <property type="protein sequence ID" value="CAB4992869.1"/>
    <property type="molecule type" value="Genomic_DNA"/>
</dbReference>
<dbReference type="InterPro" id="IPR002656">
    <property type="entry name" value="Acyl_transf_3_dom"/>
</dbReference>
<evidence type="ECO:0000259" key="2">
    <source>
        <dbReference type="Pfam" id="PF01757"/>
    </source>
</evidence>
<dbReference type="PANTHER" id="PTHR23028:SF53">
    <property type="entry name" value="ACYL_TRANSF_3 DOMAIN-CONTAINING PROTEIN"/>
    <property type="match status" value="1"/>
</dbReference>
<protein>
    <submittedName>
        <fullName evidence="3">Unannotated protein</fullName>
    </submittedName>
</protein>
<accession>A0A6J7NQ17</accession>
<sequence>MSTAPSKRLDYIDLLRVIALGAVIAFHYLYSAVARGRTPNVTESPIMGWAQYGYLGVELFFMITGFVMLSSTKGITAGTFLKKRFLRLYPMYWMALILIFSVSQFGIWQRPGLVAEDFYYSLTMAPKEFSHEWLDPAHWFLARLLQFYLFILIVLALRLGKYLPSIFPWWALIGLAWNTFGFEQFGIWYLNGFFALIAGGAIISSIRESGLNKIRTAGLISSYVWALSSRIDLVPWLDKNRGPGHSALAIGSVITAMYLLMLLTLSRGVAKLHLRGIGTAGAVTYPLYLIHDRLGGLAIRRFATPSNQYFIYLIVIIILISLAYGILKVESRIMKRFQKR</sequence>
<gene>
    <name evidence="3" type="ORF">UFOPK4010_00699</name>
</gene>
<feature type="transmembrane region" description="Helical" evidence="1">
    <location>
        <begin position="162"/>
        <end position="180"/>
    </location>
</feature>
<keyword evidence="1" id="KW-0472">Membrane</keyword>